<comment type="caution">
    <text evidence="1">The sequence shown here is derived from an EMBL/GenBank/DDBJ whole genome shotgun (WGS) entry which is preliminary data.</text>
</comment>
<dbReference type="EMBL" id="JAWWNJ010000153">
    <property type="protein sequence ID" value="KAK6981121.1"/>
    <property type="molecule type" value="Genomic_DNA"/>
</dbReference>
<name>A0AAV9ZGH3_9AGAR</name>
<organism evidence="1 2">
    <name type="scientific">Favolaschia claudopus</name>
    <dbReference type="NCBI Taxonomy" id="2862362"/>
    <lineage>
        <taxon>Eukaryota</taxon>
        <taxon>Fungi</taxon>
        <taxon>Dikarya</taxon>
        <taxon>Basidiomycota</taxon>
        <taxon>Agaricomycotina</taxon>
        <taxon>Agaricomycetes</taxon>
        <taxon>Agaricomycetidae</taxon>
        <taxon>Agaricales</taxon>
        <taxon>Marasmiineae</taxon>
        <taxon>Mycenaceae</taxon>
        <taxon>Favolaschia</taxon>
    </lineage>
</organism>
<dbReference type="AlphaFoldDB" id="A0AAV9ZGH3"/>
<reference evidence="1 2" key="1">
    <citation type="journal article" date="2024" name="J Genomics">
        <title>Draft genome sequencing and assembly of Favolaschia claudopus CIRM-BRFM 2984 isolated from oak limbs.</title>
        <authorList>
            <person name="Navarro D."/>
            <person name="Drula E."/>
            <person name="Chaduli D."/>
            <person name="Cazenave R."/>
            <person name="Ahrendt S."/>
            <person name="Wang J."/>
            <person name="Lipzen A."/>
            <person name="Daum C."/>
            <person name="Barry K."/>
            <person name="Grigoriev I.V."/>
            <person name="Favel A."/>
            <person name="Rosso M.N."/>
            <person name="Martin F."/>
        </authorList>
    </citation>
    <scope>NUCLEOTIDE SEQUENCE [LARGE SCALE GENOMIC DNA]</scope>
    <source>
        <strain evidence="1 2">CIRM-BRFM 2984</strain>
    </source>
</reference>
<accession>A0AAV9ZGH3</accession>
<keyword evidence="2" id="KW-1185">Reference proteome</keyword>
<protein>
    <submittedName>
        <fullName evidence="1">Uncharacterized protein</fullName>
    </submittedName>
</protein>
<dbReference type="Proteomes" id="UP001362999">
    <property type="component" value="Unassembled WGS sequence"/>
</dbReference>
<sequence>MTDQNPSDLTVGFDQHESLISPSTLLTSSDFESWSSHFPSSPTSDATTAASGISPFYEHLDDATTSVVHIVSPALRRDPSYGQDLPPQQSPPLFSSFDDANTESFEVARPHTGLLPAYTADAWFSDACVPYAPDFEQKPLEISLPSVVEYARLVAECLPLDINNMMKIELGVSSLYPSSLERHDADPITNFSAELIPISSPSSGRHPDTPATAAFKFEPRHSECKLQFERIPEPWFERFKPSAEPFEPWPWLEPFEPKRLWHDQRSEYSGLEDDKILRAIDCTQCKVLPPVWLPGKLTRLGVLYPSRIVDLTLSTER</sequence>
<evidence type="ECO:0000313" key="2">
    <source>
        <dbReference type="Proteomes" id="UP001362999"/>
    </source>
</evidence>
<proteinExistence type="predicted"/>
<evidence type="ECO:0000313" key="1">
    <source>
        <dbReference type="EMBL" id="KAK6981121.1"/>
    </source>
</evidence>
<gene>
    <name evidence="1" type="ORF">R3P38DRAFT_2808407</name>
</gene>